<evidence type="ECO:0000313" key="3">
    <source>
        <dbReference type="EMBL" id="TVU36421.1"/>
    </source>
</evidence>
<dbReference type="GO" id="GO:0016791">
    <property type="term" value="F:phosphatase activity"/>
    <property type="evidence" value="ECO:0007669"/>
    <property type="project" value="UniProtKB-ARBA"/>
</dbReference>
<evidence type="ECO:0000256" key="1">
    <source>
        <dbReference type="SAM" id="Phobius"/>
    </source>
</evidence>
<dbReference type="Gene3D" id="3.90.190.10">
    <property type="entry name" value="Protein tyrosine phosphatase superfamily"/>
    <property type="match status" value="1"/>
</dbReference>
<name>A0A5J9VLF0_9POAL</name>
<dbReference type="InterPro" id="IPR000387">
    <property type="entry name" value="Tyr_Pase_dom"/>
</dbReference>
<dbReference type="InterPro" id="IPR029021">
    <property type="entry name" value="Prot-tyrosine_phosphatase-like"/>
</dbReference>
<evidence type="ECO:0000313" key="4">
    <source>
        <dbReference type="Proteomes" id="UP000324897"/>
    </source>
</evidence>
<dbReference type="InterPro" id="IPR020422">
    <property type="entry name" value="TYR_PHOSPHATASE_DUAL_dom"/>
</dbReference>
<dbReference type="EMBL" id="RWGY01000009">
    <property type="protein sequence ID" value="TVU36421.1"/>
    <property type="molecule type" value="Genomic_DNA"/>
</dbReference>
<protein>
    <recommendedName>
        <fullName evidence="2">Tyrosine specific protein phosphatases domain-containing protein</fullName>
    </recommendedName>
</protein>
<keyword evidence="4" id="KW-1185">Reference proteome</keyword>
<feature type="non-terminal residue" evidence="3">
    <location>
        <position position="1"/>
    </location>
</feature>
<proteinExistence type="predicted"/>
<accession>A0A5J9VLF0</accession>
<dbReference type="Proteomes" id="UP000324897">
    <property type="component" value="Unassembled WGS sequence"/>
</dbReference>
<gene>
    <name evidence="3" type="ORF">EJB05_18354</name>
</gene>
<organism evidence="3 4">
    <name type="scientific">Eragrostis curvula</name>
    <name type="common">weeping love grass</name>
    <dbReference type="NCBI Taxonomy" id="38414"/>
    <lineage>
        <taxon>Eukaryota</taxon>
        <taxon>Viridiplantae</taxon>
        <taxon>Streptophyta</taxon>
        <taxon>Embryophyta</taxon>
        <taxon>Tracheophyta</taxon>
        <taxon>Spermatophyta</taxon>
        <taxon>Magnoliopsida</taxon>
        <taxon>Liliopsida</taxon>
        <taxon>Poales</taxon>
        <taxon>Poaceae</taxon>
        <taxon>PACMAD clade</taxon>
        <taxon>Chloridoideae</taxon>
        <taxon>Eragrostideae</taxon>
        <taxon>Eragrostidinae</taxon>
        <taxon>Eragrostis</taxon>
    </lineage>
</organism>
<dbReference type="CDD" id="cd14527">
    <property type="entry name" value="DSP_bac"/>
    <property type="match status" value="1"/>
</dbReference>
<evidence type="ECO:0000259" key="2">
    <source>
        <dbReference type="PROSITE" id="PS50056"/>
    </source>
</evidence>
<dbReference type="PANTHER" id="PTHR47216">
    <property type="match status" value="1"/>
</dbReference>
<dbReference type="SUPFAM" id="SSF52799">
    <property type="entry name" value="(Phosphotyrosine protein) phosphatases II"/>
    <property type="match status" value="1"/>
</dbReference>
<feature type="domain" description="Tyrosine specific protein phosphatases" evidence="2">
    <location>
        <begin position="266"/>
        <end position="335"/>
    </location>
</feature>
<dbReference type="OrthoDB" id="1890923at2759"/>
<keyword evidence="1" id="KW-0472">Membrane</keyword>
<dbReference type="SMART" id="SM00195">
    <property type="entry name" value="DSPc"/>
    <property type="match status" value="1"/>
</dbReference>
<reference evidence="3 4" key="1">
    <citation type="journal article" date="2019" name="Sci. Rep.">
        <title>A high-quality genome of Eragrostis curvula grass provides insights into Poaceae evolution and supports new strategies to enhance forage quality.</title>
        <authorList>
            <person name="Carballo J."/>
            <person name="Santos B.A.C.M."/>
            <person name="Zappacosta D."/>
            <person name="Garbus I."/>
            <person name="Selva J.P."/>
            <person name="Gallo C.A."/>
            <person name="Diaz A."/>
            <person name="Albertini E."/>
            <person name="Caccamo M."/>
            <person name="Echenique V."/>
        </authorList>
    </citation>
    <scope>NUCLEOTIDE SEQUENCE [LARGE SCALE GENOMIC DNA]</scope>
    <source>
        <strain evidence="4">cv. Victoria</strain>
        <tissue evidence="3">Leaf</tissue>
    </source>
</reference>
<dbReference type="PROSITE" id="PS50056">
    <property type="entry name" value="TYR_PHOSPHATASE_2"/>
    <property type="match status" value="1"/>
</dbReference>
<dbReference type="Pfam" id="PF00782">
    <property type="entry name" value="DSPc"/>
    <property type="match status" value="1"/>
</dbReference>
<feature type="transmembrane region" description="Helical" evidence="1">
    <location>
        <begin position="131"/>
        <end position="159"/>
    </location>
</feature>
<keyword evidence="1" id="KW-1133">Transmembrane helix</keyword>
<comment type="caution">
    <text evidence="3">The sequence shown here is derived from an EMBL/GenBank/DDBJ whole genome shotgun (WGS) entry which is preliminary data.</text>
</comment>
<feature type="transmembrane region" description="Helical" evidence="1">
    <location>
        <begin position="179"/>
        <end position="198"/>
    </location>
</feature>
<keyword evidence="1" id="KW-0812">Transmembrane</keyword>
<dbReference type="InterPro" id="IPR000340">
    <property type="entry name" value="Dual-sp_phosphatase_cat-dom"/>
</dbReference>
<dbReference type="PANTHER" id="PTHR47216:SF4">
    <property type="entry name" value="OS01G0859400 PROTEIN"/>
    <property type="match status" value="1"/>
</dbReference>
<dbReference type="Gramene" id="TVU36421">
    <property type="protein sequence ID" value="TVU36421"/>
    <property type="gene ID" value="EJB05_18354"/>
</dbReference>
<dbReference type="AlphaFoldDB" id="A0A5J9VLF0"/>
<sequence>PPELDGLSFVGPTWAGWGVSCPKPIRGGSRLRPDSPSYGARGATVGLFVFPTNQPPATRSASAETLGGASWAGINGAAARTGLGADPERRRERLKPEDLRFAASRGIGAKMGWGISRLIGLKAAVLLSMAYVFHGLGVTLISVPLIYTSLIAMLVSVASHPAVDLPLLLGKASDGSFPLWSWIMFSPFLLFIHMFVLLRRFVKNEPLYTEIADGVFVGGWPSSVEHLPPGEPAVIDCTCELPKSSTLSGNAYLCVATWDTRAPQPSQIESAVRWAVKKRSQNKPIYVHCAYGHGRSVCVMCALLVALGLAEDWKAAEQMIREKRPSISMNSLHRKSLDEWSKHLLPSSKRSGESDVSSVIHSDYIRKRN</sequence>